<evidence type="ECO:0000256" key="4">
    <source>
        <dbReference type="ARBA" id="ARBA00022692"/>
    </source>
</evidence>
<comment type="subcellular location">
    <subcellularLocation>
        <location evidence="1">Cell membrane</location>
        <topology evidence="1">Multi-pass membrane protein</topology>
    </subcellularLocation>
</comment>
<evidence type="ECO:0000259" key="12">
    <source>
        <dbReference type="Pfam" id="PF12794"/>
    </source>
</evidence>
<feature type="domain" description="Mechanosensitive ion channel inner membrane" evidence="12">
    <location>
        <begin position="580"/>
        <end position="918"/>
    </location>
</feature>
<feature type="signal peptide" evidence="10">
    <location>
        <begin position="1"/>
        <end position="29"/>
    </location>
</feature>
<dbReference type="Pfam" id="PF12794">
    <property type="entry name" value="MscS_TM"/>
    <property type="match status" value="1"/>
</dbReference>
<keyword evidence="4 9" id="KW-0812">Transmembrane</keyword>
<evidence type="ECO:0000256" key="6">
    <source>
        <dbReference type="ARBA" id="ARBA00023136"/>
    </source>
</evidence>
<dbReference type="SUPFAM" id="SSF82861">
    <property type="entry name" value="Mechanosensitive channel protein MscS (YggB), transmembrane region"/>
    <property type="match status" value="1"/>
</dbReference>
<dbReference type="Gene3D" id="3.30.70.100">
    <property type="match status" value="1"/>
</dbReference>
<feature type="transmembrane region" description="Helical" evidence="9">
    <location>
        <begin position="736"/>
        <end position="754"/>
    </location>
</feature>
<evidence type="ECO:0000313" key="16">
    <source>
        <dbReference type="EMBL" id="KWT70624.1"/>
    </source>
</evidence>
<feature type="transmembrane region" description="Helical" evidence="9">
    <location>
        <begin position="655"/>
        <end position="676"/>
    </location>
</feature>
<proteinExistence type="inferred from homology"/>
<feature type="transmembrane region" description="Helical" evidence="9">
    <location>
        <begin position="622"/>
        <end position="643"/>
    </location>
</feature>
<feature type="domain" description="Mechanosensitive ion channel MscS porin" evidence="13">
    <location>
        <begin position="112"/>
        <end position="350"/>
    </location>
</feature>
<dbReference type="Pfam" id="PF00924">
    <property type="entry name" value="MS_channel_2nd"/>
    <property type="match status" value="1"/>
</dbReference>
<dbReference type="Pfam" id="PF21082">
    <property type="entry name" value="MS_channel_3rd"/>
    <property type="match status" value="1"/>
</dbReference>
<dbReference type="InterPro" id="IPR024393">
    <property type="entry name" value="MscS_porin"/>
</dbReference>
<dbReference type="InterPro" id="IPR025692">
    <property type="entry name" value="MscS_IM_dom1"/>
</dbReference>
<evidence type="ECO:0000256" key="8">
    <source>
        <dbReference type="SAM" id="MobiDB-lite"/>
    </source>
</evidence>
<feature type="domain" description="Mechanosensitive ion channel transmembrane helices 2/3" evidence="15">
    <location>
        <begin position="981"/>
        <end position="1020"/>
    </location>
</feature>
<dbReference type="InterPro" id="IPR049278">
    <property type="entry name" value="MS_channel_C"/>
</dbReference>
<dbReference type="InterPro" id="IPR010920">
    <property type="entry name" value="LSM_dom_sf"/>
</dbReference>
<feature type="transmembrane region" description="Helical" evidence="9">
    <location>
        <begin position="705"/>
        <end position="724"/>
    </location>
</feature>
<dbReference type="PANTHER" id="PTHR30347">
    <property type="entry name" value="POTASSIUM CHANNEL RELATED"/>
    <property type="match status" value="1"/>
</dbReference>
<gene>
    <name evidence="16" type="ORF">APY04_0904</name>
</gene>
<evidence type="ECO:0000256" key="7">
    <source>
        <dbReference type="SAM" id="Coils"/>
    </source>
</evidence>
<comment type="similarity">
    <text evidence="2">Belongs to the MscS (TC 1.A.23) family.</text>
</comment>
<dbReference type="SUPFAM" id="SSF50182">
    <property type="entry name" value="Sm-like ribonucleoproteins"/>
    <property type="match status" value="1"/>
</dbReference>
<dbReference type="InterPro" id="IPR023408">
    <property type="entry name" value="MscS_beta-dom_sf"/>
</dbReference>
<feature type="transmembrane region" description="Helical" evidence="9">
    <location>
        <begin position="938"/>
        <end position="955"/>
    </location>
</feature>
<dbReference type="OrthoDB" id="9799209at2"/>
<evidence type="ECO:0000313" key="17">
    <source>
        <dbReference type="Proteomes" id="UP000059074"/>
    </source>
</evidence>
<keyword evidence="10" id="KW-0732">Signal</keyword>
<feature type="transmembrane region" description="Helical" evidence="9">
    <location>
        <begin position="975"/>
        <end position="994"/>
    </location>
</feature>
<dbReference type="InterPro" id="IPR049142">
    <property type="entry name" value="MS_channel_1st"/>
</dbReference>
<dbReference type="RefSeq" id="WP_068460077.1">
    <property type="nucleotide sequence ID" value="NZ_LMTR01000030.1"/>
</dbReference>
<feature type="chain" id="PRO_5007132665" evidence="10">
    <location>
        <begin position="30"/>
        <end position="1179"/>
    </location>
</feature>
<feature type="transmembrane region" description="Helical" evidence="9">
    <location>
        <begin position="886"/>
        <end position="903"/>
    </location>
</feature>
<name>A0A109BKR4_HYPSL</name>
<feature type="coiled-coil region" evidence="7">
    <location>
        <begin position="830"/>
        <end position="857"/>
    </location>
</feature>
<feature type="transmembrane region" description="Helical" evidence="9">
    <location>
        <begin position="803"/>
        <end position="824"/>
    </location>
</feature>
<keyword evidence="3" id="KW-1003">Cell membrane</keyword>
<evidence type="ECO:0000259" key="15">
    <source>
        <dbReference type="Pfam" id="PF21088"/>
    </source>
</evidence>
<dbReference type="Pfam" id="PF12795">
    <property type="entry name" value="MscS_porin"/>
    <property type="match status" value="1"/>
</dbReference>
<evidence type="ECO:0000259" key="11">
    <source>
        <dbReference type="Pfam" id="PF00924"/>
    </source>
</evidence>
<keyword evidence="6 9" id="KW-0472">Membrane</keyword>
<dbReference type="Pfam" id="PF21088">
    <property type="entry name" value="MS_channel_1st"/>
    <property type="match status" value="1"/>
</dbReference>
<evidence type="ECO:0000256" key="3">
    <source>
        <dbReference type="ARBA" id="ARBA00022475"/>
    </source>
</evidence>
<protein>
    <submittedName>
        <fullName evidence="16">Potassium efflux system KefA protein</fullName>
    </submittedName>
</protein>
<dbReference type="Gene3D" id="1.10.287.1260">
    <property type="match status" value="1"/>
</dbReference>
<evidence type="ECO:0000256" key="10">
    <source>
        <dbReference type="SAM" id="SignalP"/>
    </source>
</evidence>
<evidence type="ECO:0000256" key="9">
    <source>
        <dbReference type="SAM" id="Phobius"/>
    </source>
</evidence>
<feature type="transmembrane region" description="Helical" evidence="9">
    <location>
        <begin position="576"/>
        <end position="593"/>
    </location>
</feature>
<evidence type="ECO:0000259" key="13">
    <source>
        <dbReference type="Pfam" id="PF12795"/>
    </source>
</evidence>
<dbReference type="AlphaFoldDB" id="A0A109BKR4"/>
<accession>A0A109BKR4</accession>
<dbReference type="Proteomes" id="UP000059074">
    <property type="component" value="Unassembled WGS sequence"/>
</dbReference>
<dbReference type="PATRIC" id="fig|121290.4.peg.1716"/>
<evidence type="ECO:0000259" key="14">
    <source>
        <dbReference type="Pfam" id="PF21082"/>
    </source>
</evidence>
<feature type="domain" description="Mechanosensitive ion channel MscS" evidence="11">
    <location>
        <begin position="1022"/>
        <end position="1087"/>
    </location>
</feature>
<feature type="transmembrane region" description="Helical" evidence="9">
    <location>
        <begin position="775"/>
        <end position="797"/>
    </location>
</feature>
<feature type="region of interest" description="Disordered" evidence="8">
    <location>
        <begin position="226"/>
        <end position="254"/>
    </location>
</feature>
<dbReference type="SUPFAM" id="SSF82689">
    <property type="entry name" value="Mechanosensitive channel protein MscS (YggB), C-terminal domain"/>
    <property type="match status" value="1"/>
</dbReference>
<evidence type="ECO:0000256" key="5">
    <source>
        <dbReference type="ARBA" id="ARBA00022989"/>
    </source>
</evidence>
<dbReference type="InterPro" id="IPR011066">
    <property type="entry name" value="MscS_channel_C_sf"/>
</dbReference>
<dbReference type="EMBL" id="LMTR01000030">
    <property type="protein sequence ID" value="KWT70624.1"/>
    <property type="molecule type" value="Genomic_DNA"/>
</dbReference>
<dbReference type="GO" id="GO:0008381">
    <property type="term" value="F:mechanosensitive monoatomic ion channel activity"/>
    <property type="evidence" value="ECO:0007669"/>
    <property type="project" value="UniProtKB-ARBA"/>
</dbReference>
<evidence type="ECO:0000256" key="1">
    <source>
        <dbReference type="ARBA" id="ARBA00004651"/>
    </source>
</evidence>
<reference evidence="16 17" key="1">
    <citation type="submission" date="2015-10" db="EMBL/GenBank/DDBJ databases">
        <title>Transcriptomic analysis of a linuron degrading triple-species bacterial consortium.</title>
        <authorList>
            <person name="Albers P."/>
        </authorList>
    </citation>
    <scope>NUCLEOTIDE SEQUENCE [LARGE SCALE GENOMIC DNA]</scope>
    <source>
        <strain evidence="16 17">WDL6</strain>
    </source>
</reference>
<dbReference type="InterPro" id="IPR011014">
    <property type="entry name" value="MscS_channel_TM-2"/>
</dbReference>
<dbReference type="PANTHER" id="PTHR30347:SF9">
    <property type="entry name" value="MINICONDUCTANCE MECHANOSENSITIVE CHANNEL MSCM"/>
    <property type="match status" value="1"/>
</dbReference>
<keyword evidence="5 9" id="KW-1133">Transmembrane helix</keyword>
<feature type="domain" description="Mechanosensitive ion channel MscS C-terminal" evidence="14">
    <location>
        <begin position="1095"/>
        <end position="1178"/>
    </location>
</feature>
<feature type="compositionally biased region" description="Basic and acidic residues" evidence="8">
    <location>
        <begin position="226"/>
        <end position="240"/>
    </location>
</feature>
<keyword evidence="7" id="KW-0175">Coiled coil</keyword>
<sequence>MLTFSRLKSGRIAFLFALIAMPAVLQAQAQQPAAQSPPVAVDASVPAAIDAAVPGAAAPEAKAGATAPVAAEPPSDQNAPGAAAAAAAPAPATTDEATEASDRAIERMKARIQELEARSDVAPDIRDQAIAQLRNALGQLEAASASAAASKRFQDSVQRSAERIAEAKQQLEAAQKDAADADFENRISKLPLAEAQQALDASNASAATIKADLDQLEGRLREMSTRATAAREEQTAERQALDALEGGDETTSSDAHPILADARRAAIAAERRARAAKLNTFEQELISLPARQASATARRDLAALKLDRLTKRIPIIEARVNALQAADTALRQAEADRDARKLAAKHPVLEAYVKDTEIIRQREAEAVRLLDQSKSRFNDIQAELARVRDSKVAAQQVLEIGSIGGEFSELLRTMRNQLPETSRLQRRIADRNQAIVDGRLKRLQAEEARRALTDTENMAERILGLYAQRHGETPPAEVRESLEKLVGARRDLYVQLHDTLVTRISQLAESNAAERDLLNQTTQLRALLNSRLLWLPTSGTIGIGWLDQVRTSFGWILNVEAWQETASTLLSRAAQLPLPTALVLLVFSVLVLFTRKMTRRLATIADTVRRYSSDNYMRTPEAMAITALLSVKTPLLIGYAGWLLTLPPPPPASEFSAAVGAGLLAVAYLLLFLRLIQFISAENGLFSAHFGWSERARAVLHRNVIWLKYTITPIALILGMINVSSAQSVRDGLGRFAFLAGAFAVALFIARIADPRRGVVAERIGTGHPLWAMRMIWYPLISLVPLAIAGIALRGYYDGASQIRDGLLLSVTLIVGAYLIYSVIMRQVLVARRQLEIARALERREQARAKAAALQETEATGELQPAPVVAEPEVDIASISDQTRQLVRLTVFLLLGTTLYFFWREALPSLALLDVPLWQQVITVDGAPRSMPVTVSNVFVALAIGIITLIAARNLPGLLEITALHRLRIEAGTRYAISAVSRYLIAIVGLVFAFRSIGFDWSQVQWIVAALGVGVGFGLQEIVANFISGLIILFERPVRVGDTVTIGNLTGTVSRIHIRATSMTDGENREIIIPNKSLITEKVINWTLTDSITRVTLKIGIAYGTDTLRAQLLILDAVKATPQVLDSPAPSVFFIGFGSKGLEFEVRAFVLQLAHRSAVINDLHVSIERALREKEIAMS</sequence>
<evidence type="ECO:0000256" key="2">
    <source>
        <dbReference type="ARBA" id="ARBA00008017"/>
    </source>
</evidence>
<feature type="region of interest" description="Disordered" evidence="8">
    <location>
        <begin position="64"/>
        <end position="101"/>
    </location>
</feature>
<keyword evidence="17" id="KW-1185">Reference proteome</keyword>
<feature type="transmembrane region" description="Helical" evidence="9">
    <location>
        <begin position="1006"/>
        <end position="1034"/>
    </location>
</feature>
<comment type="caution">
    <text evidence="16">The sequence shown here is derived from an EMBL/GenBank/DDBJ whole genome shotgun (WGS) entry which is preliminary data.</text>
</comment>
<dbReference type="Gene3D" id="2.30.30.60">
    <property type="match status" value="1"/>
</dbReference>
<dbReference type="GO" id="GO:0005886">
    <property type="term" value="C:plasma membrane"/>
    <property type="evidence" value="ECO:0007669"/>
    <property type="project" value="UniProtKB-SubCell"/>
</dbReference>
<dbReference type="STRING" id="121290.APY04_0904"/>
<feature type="compositionally biased region" description="Low complexity" evidence="8">
    <location>
        <begin position="64"/>
        <end position="95"/>
    </location>
</feature>
<dbReference type="InterPro" id="IPR052702">
    <property type="entry name" value="MscS-like_channel"/>
</dbReference>
<organism evidence="16 17">
    <name type="scientific">Hyphomicrobium sulfonivorans</name>
    <dbReference type="NCBI Taxonomy" id="121290"/>
    <lineage>
        <taxon>Bacteria</taxon>
        <taxon>Pseudomonadati</taxon>
        <taxon>Pseudomonadota</taxon>
        <taxon>Alphaproteobacteria</taxon>
        <taxon>Hyphomicrobiales</taxon>
        <taxon>Hyphomicrobiaceae</taxon>
        <taxon>Hyphomicrobium</taxon>
    </lineage>
</organism>
<dbReference type="InterPro" id="IPR006685">
    <property type="entry name" value="MscS_channel_2nd"/>
</dbReference>